<name>A0A8S9M294_BRACR</name>
<feature type="compositionally biased region" description="Polar residues" evidence="1">
    <location>
        <begin position="1"/>
        <end position="10"/>
    </location>
</feature>
<accession>A0A8S9M294</accession>
<evidence type="ECO:0000313" key="2">
    <source>
        <dbReference type="EMBL" id="KAF2577008.1"/>
    </source>
</evidence>
<dbReference type="EMBL" id="QGKW02001660">
    <property type="protein sequence ID" value="KAF2577008.1"/>
    <property type="molecule type" value="Genomic_DNA"/>
</dbReference>
<evidence type="ECO:0000313" key="3">
    <source>
        <dbReference type="EMBL" id="KAF2612048.1"/>
    </source>
</evidence>
<dbReference type="InterPro" id="IPR012340">
    <property type="entry name" value="NA-bd_OB-fold"/>
</dbReference>
<proteinExistence type="predicted"/>
<feature type="region of interest" description="Disordered" evidence="1">
    <location>
        <begin position="1"/>
        <end position="38"/>
    </location>
</feature>
<dbReference type="AlphaFoldDB" id="A0A8S9M294"/>
<reference evidence="3" key="1">
    <citation type="submission" date="2019-12" db="EMBL/GenBank/DDBJ databases">
        <title>Genome sequencing and annotation of Brassica cretica.</title>
        <authorList>
            <person name="Studholme D.J."/>
            <person name="Sarris P.F."/>
        </authorList>
    </citation>
    <scope>NUCLEOTIDE SEQUENCE</scope>
    <source>
        <strain evidence="2">PFS-001/15</strain>
        <strain evidence="3">PFS-102/07</strain>
        <tissue evidence="3">Leaf</tissue>
    </source>
</reference>
<gene>
    <name evidence="2" type="ORF">F2Q68_00006447</name>
    <name evidence="3" type="ORF">F2Q70_00013434</name>
</gene>
<evidence type="ECO:0008006" key="4">
    <source>
        <dbReference type="Google" id="ProtNLM"/>
    </source>
</evidence>
<evidence type="ECO:0000256" key="1">
    <source>
        <dbReference type="SAM" id="MobiDB-lite"/>
    </source>
</evidence>
<comment type="caution">
    <text evidence="3">The sequence shown here is derived from an EMBL/GenBank/DDBJ whole genome shotgun (WGS) entry which is preliminary data.</text>
</comment>
<dbReference type="Gene3D" id="2.40.50.140">
    <property type="entry name" value="Nucleic acid-binding proteins"/>
    <property type="match status" value="1"/>
</dbReference>
<dbReference type="CDD" id="cd04480">
    <property type="entry name" value="RPA1_DBD_A_like"/>
    <property type="match status" value="1"/>
</dbReference>
<dbReference type="EMBL" id="QGKY02000089">
    <property type="protein sequence ID" value="KAF2612048.1"/>
    <property type="molecule type" value="Genomic_DNA"/>
</dbReference>
<dbReference type="Proteomes" id="UP000712281">
    <property type="component" value="Unassembled WGS sequence"/>
</dbReference>
<sequence>MEPTGNSTVSSDRKPSKKTVASSATAKPNGKSTASSVIVVKPNEKTVVSSANLMNPNAVTALPSAHGDQVMLFRDVSLGPREAELMFRLIHFWESRNPNTKILIGQEMLLIDEEGTVIQGFVPAGRVGTYKLIAGSVYKLSNFFGSRSKVQYRVADHSATVSFTWNSALTVLENPSVLIPEDRFRYTATRSLRPTVTPRVIFMVSHVELYYVGHMKLVNGHTITEHIVLEEIDIAEKRHLCVHVQTHE</sequence>
<organism evidence="3">
    <name type="scientific">Brassica cretica</name>
    <name type="common">Mustard</name>
    <dbReference type="NCBI Taxonomy" id="69181"/>
    <lineage>
        <taxon>Eukaryota</taxon>
        <taxon>Viridiplantae</taxon>
        <taxon>Streptophyta</taxon>
        <taxon>Embryophyta</taxon>
        <taxon>Tracheophyta</taxon>
        <taxon>Spermatophyta</taxon>
        <taxon>Magnoliopsida</taxon>
        <taxon>eudicotyledons</taxon>
        <taxon>Gunneridae</taxon>
        <taxon>Pentapetalae</taxon>
        <taxon>rosids</taxon>
        <taxon>malvids</taxon>
        <taxon>Brassicales</taxon>
        <taxon>Brassicaceae</taxon>
        <taxon>Brassiceae</taxon>
        <taxon>Brassica</taxon>
    </lineage>
</organism>
<protein>
    <recommendedName>
        <fullName evidence="4">DUF223 domain-containing protein</fullName>
    </recommendedName>
</protein>
<feature type="compositionally biased region" description="Polar residues" evidence="1">
    <location>
        <begin position="19"/>
        <end position="36"/>
    </location>
</feature>